<evidence type="ECO:0000256" key="10">
    <source>
        <dbReference type="ARBA" id="ARBA00048523"/>
    </source>
</evidence>
<gene>
    <name evidence="11" type="ORF">ACFSNC_14310</name>
</gene>
<dbReference type="Gene3D" id="3.40.50.1000">
    <property type="entry name" value="HAD superfamily/HAD-like"/>
    <property type="match status" value="1"/>
</dbReference>
<evidence type="ECO:0000256" key="3">
    <source>
        <dbReference type="ARBA" id="ARBA00012640"/>
    </source>
</evidence>
<comment type="catalytic activity">
    <reaction evidence="10">
        <text>O-phospho-D-serine + H2O = D-serine + phosphate</text>
        <dbReference type="Rhea" id="RHEA:24873"/>
        <dbReference type="ChEBI" id="CHEBI:15377"/>
        <dbReference type="ChEBI" id="CHEBI:35247"/>
        <dbReference type="ChEBI" id="CHEBI:43474"/>
        <dbReference type="ChEBI" id="CHEBI:58680"/>
        <dbReference type="EC" id="3.1.3.3"/>
    </reaction>
</comment>
<evidence type="ECO:0000256" key="8">
    <source>
        <dbReference type="ARBA" id="ARBA00023299"/>
    </source>
</evidence>
<evidence type="ECO:0000256" key="2">
    <source>
        <dbReference type="ARBA" id="ARBA00005135"/>
    </source>
</evidence>
<comment type="catalytic activity">
    <reaction evidence="9">
        <text>O-phospho-L-serine + H2O = L-serine + phosphate</text>
        <dbReference type="Rhea" id="RHEA:21208"/>
        <dbReference type="ChEBI" id="CHEBI:15377"/>
        <dbReference type="ChEBI" id="CHEBI:33384"/>
        <dbReference type="ChEBI" id="CHEBI:43474"/>
        <dbReference type="ChEBI" id="CHEBI:57524"/>
        <dbReference type="EC" id="3.1.3.3"/>
    </reaction>
</comment>
<keyword evidence="6 11" id="KW-0378">Hydrolase</keyword>
<dbReference type="InterPro" id="IPR023214">
    <property type="entry name" value="HAD_sf"/>
</dbReference>
<proteinExistence type="predicted"/>
<accession>A0ABW4YYX9</accession>
<keyword evidence="8" id="KW-0718">Serine biosynthesis</keyword>
<sequence>MRRSSPGALRPTRRHVVAALLSWIALAGLPGAIVPHANAQSVAAQAADPLPSWNEGTAKQSIRAFVEKVTQEGGGDFVPVAERIAVFDNDGTLWSEQPVYFQFMFALDRLKELAKANPALAGQEPYKSALSGDPKALAALGEKGLLQIVALTHSGITVTEFNTLVRDWLKTARHPRFDRPYTELVFQPMLELLAYLRANGFKTFIVSGGGVEFMRAFTETVYGIPPEQVVGSSGKTEFVLDGDVPALRKLPEVEFIDDGPGKPVGINRFIGRRPVFAAGNSDGDQQMLQWTTLNTGPRFGLIVHHTDAVREWAYDRASHIGKLDKALDEAPARGWLVVDMKADWKTIYPFEAK</sequence>
<keyword evidence="12" id="KW-1185">Reference proteome</keyword>
<evidence type="ECO:0000313" key="11">
    <source>
        <dbReference type="EMBL" id="MFD2141581.1"/>
    </source>
</evidence>
<organism evidence="11 12">
    <name type="scientific">Ancylobacter oerskovii</name>
    <dbReference type="NCBI Taxonomy" id="459519"/>
    <lineage>
        <taxon>Bacteria</taxon>
        <taxon>Pseudomonadati</taxon>
        <taxon>Pseudomonadota</taxon>
        <taxon>Alphaproteobacteria</taxon>
        <taxon>Hyphomicrobiales</taxon>
        <taxon>Xanthobacteraceae</taxon>
        <taxon>Ancylobacter</taxon>
    </lineage>
</organism>
<evidence type="ECO:0000256" key="9">
    <source>
        <dbReference type="ARBA" id="ARBA00048138"/>
    </source>
</evidence>
<dbReference type="PANTHER" id="PTHR43344">
    <property type="entry name" value="PHOSPHOSERINE PHOSPHATASE"/>
    <property type="match status" value="1"/>
</dbReference>
<comment type="cofactor">
    <cofactor evidence="1">
        <name>Mg(2+)</name>
        <dbReference type="ChEBI" id="CHEBI:18420"/>
    </cofactor>
</comment>
<evidence type="ECO:0000256" key="1">
    <source>
        <dbReference type="ARBA" id="ARBA00001946"/>
    </source>
</evidence>
<keyword evidence="7" id="KW-0460">Magnesium</keyword>
<evidence type="ECO:0000256" key="7">
    <source>
        <dbReference type="ARBA" id="ARBA00022842"/>
    </source>
</evidence>
<dbReference type="EMBL" id="JBHUHD010000001">
    <property type="protein sequence ID" value="MFD2141581.1"/>
    <property type="molecule type" value="Genomic_DNA"/>
</dbReference>
<dbReference type="Proteomes" id="UP001597299">
    <property type="component" value="Unassembled WGS sequence"/>
</dbReference>
<evidence type="ECO:0000313" key="12">
    <source>
        <dbReference type="Proteomes" id="UP001597299"/>
    </source>
</evidence>
<name>A0ABW4YYX9_9HYPH</name>
<dbReference type="EC" id="3.1.3.3" evidence="3"/>
<protein>
    <recommendedName>
        <fullName evidence="3">phosphoserine phosphatase</fullName>
        <ecNumber evidence="3">3.1.3.3</ecNumber>
    </recommendedName>
</protein>
<dbReference type="InterPro" id="IPR036412">
    <property type="entry name" value="HAD-like_sf"/>
</dbReference>
<dbReference type="RefSeq" id="WP_213352732.1">
    <property type="nucleotide sequence ID" value="NZ_JAHBGB010000027.1"/>
</dbReference>
<keyword evidence="5" id="KW-0479">Metal-binding</keyword>
<evidence type="ECO:0000256" key="4">
    <source>
        <dbReference type="ARBA" id="ARBA00022605"/>
    </source>
</evidence>
<reference evidence="12" key="1">
    <citation type="journal article" date="2019" name="Int. J. Syst. Evol. Microbiol.">
        <title>The Global Catalogue of Microorganisms (GCM) 10K type strain sequencing project: providing services to taxonomists for standard genome sequencing and annotation.</title>
        <authorList>
            <consortium name="The Broad Institute Genomics Platform"/>
            <consortium name="The Broad Institute Genome Sequencing Center for Infectious Disease"/>
            <person name="Wu L."/>
            <person name="Ma J."/>
        </authorList>
    </citation>
    <scope>NUCLEOTIDE SEQUENCE [LARGE SCALE GENOMIC DNA]</scope>
    <source>
        <strain evidence="12">CCM 7435</strain>
    </source>
</reference>
<evidence type="ECO:0000256" key="6">
    <source>
        <dbReference type="ARBA" id="ARBA00022801"/>
    </source>
</evidence>
<comment type="pathway">
    <text evidence="2">Amino-acid biosynthesis; L-serine biosynthesis; L-serine from 3-phospho-D-glycerate: step 3/3.</text>
</comment>
<dbReference type="InterPro" id="IPR006311">
    <property type="entry name" value="TAT_signal"/>
</dbReference>
<comment type="caution">
    <text evidence="11">The sequence shown here is derived from an EMBL/GenBank/DDBJ whole genome shotgun (WGS) entry which is preliminary data.</text>
</comment>
<keyword evidence="4" id="KW-0028">Amino-acid biosynthesis</keyword>
<dbReference type="GO" id="GO:0016787">
    <property type="term" value="F:hydrolase activity"/>
    <property type="evidence" value="ECO:0007669"/>
    <property type="project" value="UniProtKB-KW"/>
</dbReference>
<dbReference type="InterPro" id="IPR050582">
    <property type="entry name" value="HAD-like_SerB"/>
</dbReference>
<evidence type="ECO:0000256" key="5">
    <source>
        <dbReference type="ARBA" id="ARBA00022723"/>
    </source>
</evidence>
<dbReference type="SUPFAM" id="SSF56784">
    <property type="entry name" value="HAD-like"/>
    <property type="match status" value="1"/>
</dbReference>
<dbReference type="PANTHER" id="PTHR43344:SF2">
    <property type="entry name" value="PHOSPHOSERINE PHOSPHATASE"/>
    <property type="match status" value="1"/>
</dbReference>
<dbReference type="PROSITE" id="PS51318">
    <property type="entry name" value="TAT"/>
    <property type="match status" value="1"/>
</dbReference>
<dbReference type="Pfam" id="PF12710">
    <property type="entry name" value="HAD"/>
    <property type="match status" value="1"/>
</dbReference>